<evidence type="ECO:0000313" key="2">
    <source>
        <dbReference type="EMBL" id="NOU49849.1"/>
    </source>
</evidence>
<accession>A0A849V8F9</accession>
<evidence type="ECO:0000256" key="1">
    <source>
        <dbReference type="SAM" id="SignalP"/>
    </source>
</evidence>
<organism evidence="2 3">
    <name type="scientific">Pseudoalteromonas caenipelagi</name>
    <dbReference type="NCBI Taxonomy" id="2726988"/>
    <lineage>
        <taxon>Bacteria</taxon>
        <taxon>Pseudomonadati</taxon>
        <taxon>Pseudomonadota</taxon>
        <taxon>Gammaproteobacteria</taxon>
        <taxon>Alteromonadales</taxon>
        <taxon>Pseudoalteromonadaceae</taxon>
        <taxon>Pseudoalteromonas</taxon>
    </lineage>
</organism>
<name>A0A849V8F9_9GAMM</name>
<comment type="caution">
    <text evidence="2">The sequence shown here is derived from an EMBL/GenBank/DDBJ whole genome shotgun (WGS) entry which is preliminary data.</text>
</comment>
<dbReference type="EMBL" id="JABBPG010000002">
    <property type="protein sequence ID" value="NOU49849.1"/>
    <property type="molecule type" value="Genomic_DNA"/>
</dbReference>
<dbReference type="AlphaFoldDB" id="A0A849V8F9"/>
<keyword evidence="3" id="KW-1185">Reference proteome</keyword>
<feature type="signal peptide" evidence="1">
    <location>
        <begin position="1"/>
        <end position="22"/>
    </location>
</feature>
<evidence type="ECO:0000313" key="3">
    <source>
        <dbReference type="Proteomes" id="UP000586305"/>
    </source>
</evidence>
<protein>
    <submittedName>
        <fullName evidence="2">Uncharacterized protein</fullName>
    </submittedName>
</protein>
<sequence length="306" mass="33625">MKNLVLYLFLLACSVASSSVLATPNLDVIVPCNGCSDWQMQVTAQAYAVQKGQKIYVSDNVNGQFYIKEYVVNYVNPRSLDFGINASNDVSLLKNHTPQSSALSQNLARSYAIIRDAIRNLDSGPIPVPGNLYNSAFEAVDDRNFELWLTDEHYTNQLNGFDILDAELAKATAEAKASLNLTIFNFTLGGGTPKVVFKFPDNTLVKVVLEKGSLGKLSDLTFIKPVFYDKRGKIIPVAKRILKAYIKKISSLEEVGDREAVKEHFEYVFDAPVYYNGGGSKGGGPSGDIGICDITQERGVYYVSCT</sequence>
<keyword evidence="1" id="KW-0732">Signal</keyword>
<proteinExistence type="predicted"/>
<dbReference type="Proteomes" id="UP000586305">
    <property type="component" value="Unassembled WGS sequence"/>
</dbReference>
<feature type="chain" id="PRO_5032691594" evidence="1">
    <location>
        <begin position="23"/>
        <end position="306"/>
    </location>
</feature>
<dbReference type="RefSeq" id="WP_171624939.1">
    <property type="nucleotide sequence ID" value="NZ_JABBPG010000002.1"/>
</dbReference>
<reference evidence="2 3" key="1">
    <citation type="submission" date="2020-04" db="EMBL/GenBank/DDBJ databases">
        <title>Pseudoalteromonas caenipelagi sp. nov., isolated from a tidal flat.</title>
        <authorList>
            <person name="Park S."/>
            <person name="Yoon J.-H."/>
        </authorList>
    </citation>
    <scope>NUCLEOTIDE SEQUENCE [LARGE SCALE GENOMIC DNA]</scope>
    <source>
        <strain evidence="2 3">JBTF-M23</strain>
    </source>
</reference>
<gene>
    <name evidence="2" type="ORF">HG263_04780</name>
</gene>